<protein>
    <recommendedName>
        <fullName evidence="8">U3 small nucleolar RNA-associated protein 22</fullName>
    </recommendedName>
</protein>
<evidence type="ECO:0000256" key="2">
    <source>
        <dbReference type="SAM" id="MobiDB-lite"/>
    </source>
</evidence>
<dbReference type="PANTHER" id="PTHR17972">
    <property type="entry name" value="NUCLEOLAR RNA-ASSOCIATED PROTEIN"/>
    <property type="match status" value="1"/>
</dbReference>
<evidence type="ECO:0000259" key="4">
    <source>
        <dbReference type="Pfam" id="PF17405"/>
    </source>
</evidence>
<dbReference type="PANTHER" id="PTHR17972:SF0">
    <property type="entry name" value="NUCLEOLAR PROTEIN 6"/>
    <property type="match status" value="1"/>
</dbReference>
<feature type="region of interest" description="Disordered" evidence="2">
    <location>
        <begin position="506"/>
        <end position="529"/>
    </location>
</feature>
<dbReference type="Pfam" id="PF17405">
    <property type="entry name" value="Nrap_D4"/>
    <property type="match status" value="1"/>
</dbReference>
<dbReference type="InterPro" id="IPR005554">
    <property type="entry name" value="NOL6/Upt22"/>
</dbReference>
<feature type="domain" description="Nrap protein" evidence="5">
    <location>
        <begin position="656"/>
        <end position="770"/>
    </location>
</feature>
<feature type="domain" description="Nrap protein" evidence="4">
    <location>
        <begin position="473"/>
        <end position="654"/>
    </location>
</feature>
<dbReference type="InterPro" id="IPR035371">
    <property type="entry name" value="Nrap_D6"/>
</dbReference>
<feature type="compositionally biased region" description="Polar residues" evidence="2">
    <location>
        <begin position="51"/>
        <end position="74"/>
    </location>
</feature>
<feature type="domain" description="Nrap protein" evidence="3">
    <location>
        <begin position="283"/>
        <end position="355"/>
    </location>
</feature>
<accession>A0A7S4JAR4</accession>
<dbReference type="Pfam" id="PF17407">
    <property type="entry name" value="Nrap_D6"/>
    <property type="match status" value="1"/>
</dbReference>
<dbReference type="Gene3D" id="3.30.70.3030">
    <property type="match status" value="1"/>
</dbReference>
<keyword evidence="1" id="KW-0539">Nucleus</keyword>
<feature type="compositionally biased region" description="Acidic residues" evidence="2">
    <location>
        <begin position="1065"/>
        <end position="1076"/>
    </location>
</feature>
<dbReference type="InterPro" id="IPR035370">
    <property type="entry name" value="Nrap_D5"/>
</dbReference>
<feature type="compositionally biased region" description="Low complexity" evidence="2">
    <location>
        <begin position="783"/>
        <end position="799"/>
    </location>
</feature>
<dbReference type="GO" id="GO:0032040">
    <property type="term" value="C:small-subunit processome"/>
    <property type="evidence" value="ECO:0007669"/>
    <property type="project" value="TreeGrafter"/>
</dbReference>
<dbReference type="InterPro" id="IPR035368">
    <property type="entry name" value="Nrap_D3"/>
</dbReference>
<dbReference type="GO" id="GO:0003723">
    <property type="term" value="F:RNA binding"/>
    <property type="evidence" value="ECO:0007669"/>
    <property type="project" value="UniProtKB-KW"/>
</dbReference>
<name>A0A7S4JAR4_9STRA</name>
<evidence type="ECO:0000259" key="3">
    <source>
        <dbReference type="Pfam" id="PF17404"/>
    </source>
</evidence>
<organism evidence="7">
    <name type="scientific">Odontella aurita</name>
    <dbReference type="NCBI Taxonomy" id="265563"/>
    <lineage>
        <taxon>Eukaryota</taxon>
        <taxon>Sar</taxon>
        <taxon>Stramenopiles</taxon>
        <taxon>Ochrophyta</taxon>
        <taxon>Bacillariophyta</taxon>
        <taxon>Mediophyceae</taxon>
        <taxon>Biddulphiophycidae</taxon>
        <taxon>Eupodiscales</taxon>
        <taxon>Odontellaceae</taxon>
        <taxon>Odontella</taxon>
    </lineage>
</organism>
<evidence type="ECO:0000256" key="1">
    <source>
        <dbReference type="RuleBase" id="RU364032"/>
    </source>
</evidence>
<gene>
    <name evidence="7" type="ORF">OAUR00152_LOCUS25018</name>
</gene>
<dbReference type="GO" id="GO:0006409">
    <property type="term" value="P:tRNA export from nucleus"/>
    <property type="evidence" value="ECO:0007669"/>
    <property type="project" value="TreeGrafter"/>
</dbReference>
<evidence type="ECO:0000313" key="7">
    <source>
        <dbReference type="EMBL" id="CAE2257747.1"/>
    </source>
</evidence>
<proteinExistence type="inferred from homology"/>
<dbReference type="GO" id="GO:0032545">
    <property type="term" value="C:CURI complex"/>
    <property type="evidence" value="ECO:0007669"/>
    <property type="project" value="TreeGrafter"/>
</dbReference>
<dbReference type="Pfam" id="PF17404">
    <property type="entry name" value="Nrap_D3"/>
    <property type="match status" value="1"/>
</dbReference>
<dbReference type="GO" id="GO:0034456">
    <property type="term" value="C:UTP-C complex"/>
    <property type="evidence" value="ECO:0007669"/>
    <property type="project" value="TreeGrafter"/>
</dbReference>
<reference evidence="7" key="1">
    <citation type="submission" date="2021-01" db="EMBL/GenBank/DDBJ databases">
        <authorList>
            <person name="Corre E."/>
            <person name="Pelletier E."/>
            <person name="Niang G."/>
            <person name="Scheremetjew M."/>
            <person name="Finn R."/>
            <person name="Kale V."/>
            <person name="Holt S."/>
            <person name="Cochrane G."/>
            <person name="Meng A."/>
            <person name="Brown T."/>
            <person name="Cohen L."/>
        </authorList>
    </citation>
    <scope>NUCLEOTIDE SEQUENCE</scope>
    <source>
        <strain evidence="7">Isolate 1302-5</strain>
    </source>
</reference>
<feature type="domain" description="Nrap protein" evidence="6">
    <location>
        <begin position="925"/>
        <end position="1028"/>
    </location>
</feature>
<dbReference type="AlphaFoldDB" id="A0A7S4JAR4"/>
<feature type="region of interest" description="Disordered" evidence="2">
    <location>
        <begin position="1035"/>
        <end position="1076"/>
    </location>
</feature>
<dbReference type="EMBL" id="HBKQ01036344">
    <property type="protein sequence ID" value="CAE2257747.1"/>
    <property type="molecule type" value="Transcribed_RNA"/>
</dbReference>
<evidence type="ECO:0000259" key="5">
    <source>
        <dbReference type="Pfam" id="PF17406"/>
    </source>
</evidence>
<feature type="compositionally biased region" description="Basic and acidic residues" evidence="2">
    <location>
        <begin position="1035"/>
        <end position="1052"/>
    </location>
</feature>
<dbReference type="GO" id="GO:0006364">
    <property type="term" value="P:rRNA processing"/>
    <property type="evidence" value="ECO:0007669"/>
    <property type="project" value="TreeGrafter"/>
</dbReference>
<evidence type="ECO:0000259" key="6">
    <source>
        <dbReference type="Pfam" id="PF17407"/>
    </source>
</evidence>
<evidence type="ECO:0008006" key="8">
    <source>
        <dbReference type="Google" id="ProtNLM"/>
    </source>
</evidence>
<comment type="similarity">
    <text evidence="1">Belongs to the NRAP family.</text>
</comment>
<sequence length="1076" mass="115093">MGAEGGGGGGNTIRHSASEGYRDVLSALSPSKSKSDLRRKAALVMPDAGCTESQTVARSAQSRLYSSDQNQNEKPNAAAGGGGDTPETLLECYKCHSPGPVFLDPTMTTNYLGRLSPSFVSEWRCEASKAVRWLHRHADDSAAGGAGRGSRSPFRALFLEGCRFYRRYDAYVRLDLSNVAFPTGGEEEGEHGSDLWGDDADDLGRYESLSRGAVRILSAALGDRIGAVRPLTAGDGEIVDASGGGGGNGSLCVPVRGSEGEMPEWAQDDAILSPLSSAGSSPLSSASSSRRSRRLVLGLRIDPDASRRLVDRGPPASDGPSTSAFVALWGEDKARLRRFRDGAIVRAALWNDPTEEPDDDGKYVAYSNDDRIMGGTVERIARHIARRHFYGSGSPSKSPSSSVQFALRDLTSLIDGAAAGSASGSGSGGEAFSDATEAHRKIMAAFDSLSDFLRKNSTPPLGGGGSSTEGSKLGLPLMIDAVEPLSPCLRYSELFPPVPHPLLGGGAGSVNADADDKGGKKKKRNKASGAVMSDPIQIQIRFEGSSKWPSDVNAMAAAKCAMLVQLAEGIDAMKRNGRGDGCSDFRGPAEVTPRYVNLGYKGYAWRISIRADQELKTLGGLRNPTPEAEELRRELTSRHVLGATHHTTIHAVHTRHPSAAAAVRLARRWTAAHMLSDAVPTEAMELMIASVYTDPAPLEPPATAAAGFVRFLRLLSTHDWARQPLIVDPQGHISAEDSSRIRSQFEAARGLEYKGGPPMYIISPNDREASSSGGQSTLVAPEGDATAPTQQGAAGAGAADESRWYPGFTRELPERVILTRASALAARSEKFLAERLADGGEDCESEGAKAKSSKCWSSVFLEGATSLRSYSVLLRVDPILVVDPGCSSTAGDFTVKAAAADGGGRSRADTPFARGMERRYLGPKPLRKHLYKNVGGPRDSVLIGFQPVESLVEELRRRFGRFAVFFYNDLAPDVIAVLWRPDVYVPQPFSAMHSEYRRPVEDDWKEDGLVIANADDVLREMVHLARGVALDVKVLDDRSVKPKPPPREGKGKAERKRKASKDEDSSSSDSEDSDAD</sequence>
<feature type="region of interest" description="Disordered" evidence="2">
    <location>
        <begin position="48"/>
        <end position="83"/>
    </location>
</feature>
<keyword evidence="1" id="KW-0694">RNA-binding</keyword>
<dbReference type="InterPro" id="IPR035369">
    <property type="entry name" value="Nrap_D4"/>
</dbReference>
<dbReference type="Pfam" id="PF17406">
    <property type="entry name" value="Nrap_D5"/>
    <property type="match status" value="1"/>
</dbReference>
<feature type="region of interest" description="Disordered" evidence="2">
    <location>
        <begin position="756"/>
        <end position="800"/>
    </location>
</feature>
<comment type="subcellular location">
    <subcellularLocation>
        <location evidence="1">Nucleus</location>
        <location evidence="1">Nucleolus</location>
    </subcellularLocation>
</comment>